<evidence type="ECO:0000256" key="1">
    <source>
        <dbReference type="SAM" id="MobiDB-lite"/>
    </source>
</evidence>
<dbReference type="PANTHER" id="PTHR10900:SF77">
    <property type="entry name" value="FI19380P1"/>
    <property type="match status" value="1"/>
</dbReference>
<feature type="domain" description="FAS1" evidence="3">
    <location>
        <begin position="46"/>
        <end position="176"/>
    </location>
</feature>
<proteinExistence type="predicted"/>
<feature type="signal peptide" evidence="2">
    <location>
        <begin position="1"/>
        <end position="21"/>
    </location>
</feature>
<organism evidence="4 5">
    <name type="scientific">Deinococcus maricopensis (strain DSM 21211 / LMG 22137 / NRRL B-23946 / LB-34)</name>
    <dbReference type="NCBI Taxonomy" id="709986"/>
    <lineage>
        <taxon>Bacteria</taxon>
        <taxon>Thermotogati</taxon>
        <taxon>Deinococcota</taxon>
        <taxon>Deinococci</taxon>
        <taxon>Deinococcales</taxon>
        <taxon>Deinococcaceae</taxon>
        <taxon>Deinococcus</taxon>
    </lineage>
</organism>
<dbReference type="InterPro" id="IPR050904">
    <property type="entry name" value="Adhesion/Biosynth-related"/>
</dbReference>
<feature type="domain" description="FAS1" evidence="3">
    <location>
        <begin position="436"/>
        <end position="566"/>
    </location>
</feature>
<dbReference type="InterPro" id="IPR036378">
    <property type="entry name" value="FAS1_dom_sf"/>
</dbReference>
<dbReference type="AlphaFoldDB" id="E8U7J3"/>
<dbReference type="Gene3D" id="2.30.180.10">
    <property type="entry name" value="FAS1 domain"/>
    <property type="match status" value="3"/>
</dbReference>
<dbReference type="FunFam" id="2.30.180.10:FF:000032">
    <property type="entry name" value="Fasciclin domain-containing protein, putative"/>
    <property type="match status" value="1"/>
</dbReference>
<dbReference type="SMART" id="SM00554">
    <property type="entry name" value="FAS1"/>
    <property type="match status" value="3"/>
</dbReference>
<evidence type="ECO:0000256" key="2">
    <source>
        <dbReference type="SAM" id="SignalP"/>
    </source>
</evidence>
<dbReference type="EMBL" id="CP002454">
    <property type="protein sequence ID" value="ADV67032.1"/>
    <property type="molecule type" value="Genomic_DNA"/>
</dbReference>
<gene>
    <name evidence="4" type="ordered locus">Deima_1382</name>
</gene>
<dbReference type="FunFam" id="2.30.180.10:FF:000019">
    <property type="entry name" value="Cell surface lipoprotein"/>
    <property type="match status" value="1"/>
</dbReference>
<dbReference type="RefSeq" id="WP_013556537.1">
    <property type="nucleotide sequence ID" value="NC_014958.1"/>
</dbReference>
<dbReference type="eggNOG" id="COG2335">
    <property type="taxonomic scope" value="Bacteria"/>
</dbReference>
<keyword evidence="5" id="KW-1185">Reference proteome</keyword>
<evidence type="ECO:0000313" key="4">
    <source>
        <dbReference type="EMBL" id="ADV67032.1"/>
    </source>
</evidence>
<dbReference type="PANTHER" id="PTHR10900">
    <property type="entry name" value="PERIOSTIN-RELATED"/>
    <property type="match status" value="1"/>
</dbReference>
<reference evidence="5" key="2">
    <citation type="submission" date="2011-01" db="EMBL/GenBank/DDBJ databases">
        <title>The complete genome of Deinococcus maricopensis DSM 21211.</title>
        <authorList>
            <consortium name="US DOE Joint Genome Institute (JGI-PGF)"/>
            <person name="Lucas S."/>
            <person name="Copeland A."/>
            <person name="Lapidus A."/>
            <person name="Goodwin L."/>
            <person name="Pitluck S."/>
            <person name="Kyrpides N."/>
            <person name="Mavromatis K."/>
            <person name="Pagani I."/>
            <person name="Ivanova N."/>
            <person name="Ovchinnikova G."/>
            <person name="Zeytun A."/>
            <person name="Detter J.C."/>
            <person name="Han C."/>
            <person name="Land M."/>
            <person name="Hauser L."/>
            <person name="Markowitz V."/>
            <person name="Cheng J.-F."/>
            <person name="Hugenholtz P."/>
            <person name="Woyke T."/>
            <person name="Wu D."/>
            <person name="Pukall R."/>
            <person name="Gehrich-Schroeter G."/>
            <person name="Brambilla E."/>
            <person name="Klenk H.-P."/>
            <person name="Eisen J.A."/>
        </authorList>
    </citation>
    <scope>NUCLEOTIDE SEQUENCE [LARGE SCALE GENOMIC DNA]</scope>
    <source>
        <strain evidence="5">DSM 21211 / LMG 22137 / NRRL B-23946 / LB-34</strain>
    </source>
</reference>
<dbReference type="SUPFAM" id="SSF82153">
    <property type="entry name" value="FAS1 domain"/>
    <property type="match status" value="3"/>
</dbReference>
<evidence type="ECO:0000313" key="5">
    <source>
        <dbReference type="Proteomes" id="UP000008635"/>
    </source>
</evidence>
<reference evidence="4 5" key="1">
    <citation type="journal article" date="2011" name="Stand. Genomic Sci.">
        <title>Complete genome sequence of Deinococcus maricopensis type strain (LB-34).</title>
        <authorList>
            <person name="Pukall R."/>
            <person name="Zeytun A."/>
            <person name="Lucas S."/>
            <person name="Lapidus A."/>
            <person name="Hammon N."/>
            <person name="Deshpande S."/>
            <person name="Nolan M."/>
            <person name="Cheng J.F."/>
            <person name="Pitluck S."/>
            <person name="Liolios K."/>
            <person name="Pagani I."/>
            <person name="Mikhailova N."/>
            <person name="Ivanova N."/>
            <person name="Mavromatis K."/>
            <person name="Pati A."/>
            <person name="Tapia R."/>
            <person name="Han C."/>
            <person name="Goodwin L."/>
            <person name="Chen A."/>
            <person name="Palaniappan K."/>
            <person name="Land M."/>
            <person name="Hauser L."/>
            <person name="Chang Y.J."/>
            <person name="Jeffries C.D."/>
            <person name="Brambilla E.M."/>
            <person name="Rohde M."/>
            <person name="Goker M."/>
            <person name="Detter J.C."/>
            <person name="Woyke T."/>
            <person name="Bristow J."/>
            <person name="Eisen J.A."/>
            <person name="Markowitz V."/>
            <person name="Hugenholtz P."/>
            <person name="Kyrpides N.C."/>
            <person name="Klenk H.P."/>
        </authorList>
    </citation>
    <scope>NUCLEOTIDE SEQUENCE [LARGE SCALE GENOMIC DNA]</scope>
    <source>
        <strain evidence="5">DSM 21211 / LMG 22137 / NRRL B-23946 / LB-34</strain>
    </source>
</reference>
<dbReference type="Proteomes" id="UP000008635">
    <property type="component" value="Chromosome"/>
</dbReference>
<accession>E8U7J3</accession>
<feature type="domain" description="FAS1" evidence="3">
    <location>
        <begin position="286"/>
        <end position="415"/>
    </location>
</feature>
<dbReference type="KEGG" id="dmr:Deima_1382"/>
<evidence type="ECO:0000259" key="3">
    <source>
        <dbReference type="PROSITE" id="PS50213"/>
    </source>
</evidence>
<dbReference type="InterPro" id="IPR000782">
    <property type="entry name" value="FAS1_domain"/>
</dbReference>
<dbReference type="Pfam" id="PF02469">
    <property type="entry name" value="Fasciclin"/>
    <property type="match status" value="3"/>
</dbReference>
<feature type="compositionally biased region" description="Low complexity" evidence="1">
    <location>
        <begin position="213"/>
        <end position="280"/>
    </location>
</feature>
<protein>
    <submittedName>
        <fullName evidence="4">Beta-Ig-H3/fasciclin</fullName>
    </submittedName>
</protein>
<sequence precursor="true">MQKKLIGMMSLGLMLGNAALAGGSGAPVTAPAAQPTTAKPALPGSCMSIADIVARDPQFSTLLVAVEAAGLTNTLKNGGPYTVFAPTNAAFDKLPSDQLSMVLNDPAMLQSLLMYHVVPGKVNAKQVMSLKQARTAQGSNVMVMTSGNKVMINDATVVKADVMACNGIVHVIDTVLMPQNMMGGMTDTTTTATTTTAAPVSSTPVVIPATPVSSTTTTTTTTSTATTDTTTSTDATATTDTSTDTTATTDTTTDATTDTSTDTTATTTETTGTTTATTGTTTTTTGTMTLDQVLADARFSTLKGLLDQAGLTQTLLDGEYTIFAPTNDAFAKLSADQVAALQANPDMLKDVLLYHVVDGAQDSAMLGELGVVTSLAGGDLNVMSEGGTLMVNDATIEGTGMMAGNSMVYVIDTVLMPDTANGDAASSDVSAEAPALMTLNEVLAADPRFSTLNELLGTSGLGTQLAAAGEYTIFAPTNDAFAKLTATQLSELRANPELLKRVLGYHIISGQYTVSDASSLTGEATLAGAPLQLRSEGGNYMLGTATVIDADLPATNGYIQAIDTVLMPPAQP</sequence>
<name>E8U7J3_DEIML</name>
<dbReference type="PROSITE" id="PS50213">
    <property type="entry name" value="FAS1"/>
    <property type="match status" value="3"/>
</dbReference>
<dbReference type="FunFam" id="2.30.180.10:FF:000014">
    <property type="entry name" value="Stabilin 1"/>
    <property type="match status" value="1"/>
</dbReference>
<keyword evidence="2" id="KW-0732">Signal</keyword>
<feature type="region of interest" description="Disordered" evidence="1">
    <location>
        <begin position="205"/>
        <end position="280"/>
    </location>
</feature>
<dbReference type="HOGENOM" id="CLU_476282_0_0_0"/>
<feature type="chain" id="PRO_5003232432" evidence="2">
    <location>
        <begin position="22"/>
        <end position="572"/>
    </location>
</feature>
<dbReference type="STRING" id="709986.Deima_1382"/>